<sequence>MTPEIDEHLSEWTWQRVVTTKYQWHAIVDRTTFHLASCH</sequence>
<dbReference type="Proteomes" id="UP001162060">
    <property type="component" value="Unassembled WGS sequence"/>
</dbReference>
<reference evidence="1" key="1">
    <citation type="submission" date="2024-01" db="EMBL/GenBank/DDBJ databases">
        <authorList>
            <person name="Webb A."/>
        </authorList>
    </citation>
    <scope>NUCLEOTIDE SEQUENCE</scope>
    <source>
        <strain evidence="1">Pm1</strain>
    </source>
</reference>
<dbReference type="AlphaFoldDB" id="A0AAV1UWS4"/>
<evidence type="ECO:0000313" key="1">
    <source>
        <dbReference type="EMBL" id="CAK7937678.1"/>
    </source>
</evidence>
<dbReference type="EMBL" id="CAKLBY020000227">
    <property type="protein sequence ID" value="CAK7937678.1"/>
    <property type="molecule type" value="Genomic_DNA"/>
</dbReference>
<proteinExistence type="predicted"/>
<protein>
    <submittedName>
        <fullName evidence="1">Uncharacterized protein</fullName>
    </submittedName>
</protein>
<name>A0AAV1UWS4_9STRA</name>
<accession>A0AAV1UWS4</accession>
<organism evidence="1 2">
    <name type="scientific">Peronospora matthiolae</name>
    <dbReference type="NCBI Taxonomy" id="2874970"/>
    <lineage>
        <taxon>Eukaryota</taxon>
        <taxon>Sar</taxon>
        <taxon>Stramenopiles</taxon>
        <taxon>Oomycota</taxon>
        <taxon>Peronosporomycetes</taxon>
        <taxon>Peronosporales</taxon>
        <taxon>Peronosporaceae</taxon>
        <taxon>Peronospora</taxon>
    </lineage>
</organism>
<gene>
    <name evidence="1" type="ORF">PM001_LOCUS22828</name>
</gene>
<evidence type="ECO:0000313" key="2">
    <source>
        <dbReference type="Proteomes" id="UP001162060"/>
    </source>
</evidence>
<comment type="caution">
    <text evidence="1">The sequence shown here is derived from an EMBL/GenBank/DDBJ whole genome shotgun (WGS) entry which is preliminary data.</text>
</comment>